<reference evidence="1" key="1">
    <citation type="submission" date="2019-04" db="EMBL/GenBank/DDBJ databases">
        <title>Microbes associate with the intestines of laboratory mice.</title>
        <authorList>
            <person name="Navarre W."/>
            <person name="Wong E."/>
            <person name="Huang K."/>
            <person name="Tropini C."/>
            <person name="Ng K."/>
            <person name="Yu B."/>
        </authorList>
    </citation>
    <scope>NUCLEOTIDE SEQUENCE</scope>
    <source>
        <strain evidence="1">NM01_1-7b</strain>
    </source>
</reference>
<comment type="caution">
    <text evidence="1">The sequence shown here is derived from an EMBL/GenBank/DDBJ whole genome shotgun (WGS) entry which is preliminary data.</text>
</comment>
<evidence type="ECO:0000313" key="2">
    <source>
        <dbReference type="Proteomes" id="UP000304953"/>
    </source>
</evidence>
<dbReference type="EMBL" id="SRYA01000009">
    <property type="protein sequence ID" value="TGY97250.1"/>
    <property type="molecule type" value="Genomic_DNA"/>
</dbReference>
<accession>A0AC61S005</accession>
<proteinExistence type="predicted"/>
<keyword evidence="2" id="KW-1185">Reference proteome</keyword>
<sequence>MREKIERRRKRRIIIGSIAGIILLLAAVYFGMALYFKSHFFFRTRINGWKVGGMSLEKAEEKVGEGVEDYLLTVFDRKGEKHHIYGQDIACEYVPDGSVEKLLKVQEPIRWILAVFEPVKDEVPITMKYKEELISNAVSRMDCFQEESIIEPENAEIRLGDDGYYIEPEEMGTHMIFENVLEKVKQAVSAGDSEVSLTDEDYINPEYTQESPKVTETMERITRYENAEITYEIKDYEEKLTKEQIREFIQLGDNYSVSLKTDEIEKYVQNLASTYNTYADVRSFKTSSGDTVEIGGGDYGWIVNKPKEAEQIAADLEAGEPVSREPVYSQRPFAEGKDDIGNTYIEIDYTKQHLWYYENGSLVVETDVVTGNISRNNGSPDGVFKIVYKESPAVLKGEDYESDVTYFMPFAYNVGIHDASWRNGRFGGEIYKSSGSHGCINAPLEVATILYEKVKVGTPVIAFYREEVELSAENAKISNAFSYVDPEKEKEEAGQEQ</sequence>
<gene>
    <name evidence="1" type="ORF">E5329_06170</name>
</gene>
<organism evidence="1 2">
    <name type="scientific">Petralouisia muris</name>
    <dbReference type="NCBI Taxonomy" id="3032872"/>
    <lineage>
        <taxon>Bacteria</taxon>
        <taxon>Bacillati</taxon>
        <taxon>Bacillota</taxon>
        <taxon>Clostridia</taxon>
        <taxon>Lachnospirales</taxon>
        <taxon>Lachnospiraceae</taxon>
        <taxon>Petralouisia</taxon>
    </lineage>
</organism>
<protein>
    <submittedName>
        <fullName evidence="1">Uncharacterized protein</fullName>
    </submittedName>
</protein>
<evidence type="ECO:0000313" key="1">
    <source>
        <dbReference type="EMBL" id="TGY97250.1"/>
    </source>
</evidence>
<name>A0AC61S005_9FIRM</name>
<dbReference type="Proteomes" id="UP000304953">
    <property type="component" value="Unassembled WGS sequence"/>
</dbReference>